<dbReference type="InterPro" id="IPR016181">
    <property type="entry name" value="Acyl_CoA_acyltransferase"/>
</dbReference>
<evidence type="ECO:0000259" key="1">
    <source>
        <dbReference type="PROSITE" id="PS51186"/>
    </source>
</evidence>
<accession>A0ABX0K3M8</accession>
<dbReference type="InterPro" id="IPR013653">
    <property type="entry name" value="GCN5-like_dom"/>
</dbReference>
<dbReference type="CDD" id="cd04301">
    <property type="entry name" value="NAT_SF"/>
    <property type="match status" value="1"/>
</dbReference>
<keyword evidence="3" id="KW-1185">Reference proteome</keyword>
<name>A0ABX0K3M8_9PROT</name>
<feature type="domain" description="N-acetyltransferase" evidence="1">
    <location>
        <begin position="140"/>
        <end position="272"/>
    </location>
</feature>
<reference evidence="2 3" key="1">
    <citation type="journal article" date="2020" name="Int. J. Syst. Evol. Microbiol.">
        <title>Novel acetic acid bacteria from cider fermentations: Acetobacter conturbans sp. nov. and Acetobacter fallax sp. nov.</title>
        <authorList>
            <person name="Sombolestani A.S."/>
            <person name="Cleenwerck I."/>
            <person name="Cnockaert M."/>
            <person name="Borremans W."/>
            <person name="Wieme A.D."/>
            <person name="De Vuyst L."/>
            <person name="Vandamme P."/>
        </authorList>
    </citation>
    <scope>NUCLEOTIDE SEQUENCE [LARGE SCALE GENOMIC DNA]</scope>
    <source>
        <strain evidence="2 3">LMG 1637</strain>
    </source>
</reference>
<evidence type="ECO:0000313" key="2">
    <source>
        <dbReference type="EMBL" id="NHO30970.1"/>
    </source>
</evidence>
<comment type="caution">
    <text evidence="2">The sequence shown here is derived from an EMBL/GenBank/DDBJ whole genome shotgun (WGS) entry which is preliminary data.</text>
</comment>
<evidence type="ECO:0000313" key="3">
    <source>
        <dbReference type="Proteomes" id="UP000615326"/>
    </source>
</evidence>
<dbReference type="InterPro" id="IPR000182">
    <property type="entry name" value="GNAT_dom"/>
</dbReference>
<dbReference type="Proteomes" id="UP000615326">
    <property type="component" value="Unassembled WGS sequence"/>
</dbReference>
<protein>
    <submittedName>
        <fullName evidence="2">GNAT family N-acetyltransferase</fullName>
    </submittedName>
</protein>
<dbReference type="Gene3D" id="3.40.630.30">
    <property type="match status" value="1"/>
</dbReference>
<organism evidence="2 3">
    <name type="scientific">Acetobacter fallax</name>
    <dbReference type="NCBI Taxonomy" id="1737473"/>
    <lineage>
        <taxon>Bacteria</taxon>
        <taxon>Pseudomonadati</taxon>
        <taxon>Pseudomonadota</taxon>
        <taxon>Alphaproteobacteria</taxon>
        <taxon>Acetobacterales</taxon>
        <taxon>Acetobacteraceae</taxon>
        <taxon>Acetobacter</taxon>
    </lineage>
</organism>
<proteinExistence type="predicted"/>
<dbReference type="PROSITE" id="PS51186">
    <property type="entry name" value="GNAT"/>
    <property type="match status" value="1"/>
</dbReference>
<sequence length="272" mass="29678">MRRRQSLCDRRYRDPLESSCAFYVWCRRGDLPVKETDARVIADHPLDRPVWSALTGRQSAFACRNSLALRFRPVVSPLAAAMDSSAVALAALHDLAGEDEELWQLEKDPGPIPAGMELVREAACVQMTAHSVTAGRAVSGAVRLGENDAEDMLALATLTAPGPFRVGTYQIGGFTGIRHEGRLVAMAGERTKPGEFTEVSGVCTHPDFRGRGYAGFLMREVTSAILDRGETPFLHCYATNQSAITLYESLGFRVFQQVMARVIRRGTACSGA</sequence>
<gene>
    <name evidence="2" type="ORF">GOB84_00045</name>
</gene>
<dbReference type="EMBL" id="WOSW01000001">
    <property type="protein sequence ID" value="NHO30970.1"/>
    <property type="molecule type" value="Genomic_DNA"/>
</dbReference>
<dbReference type="SUPFAM" id="SSF55729">
    <property type="entry name" value="Acyl-CoA N-acyltransferases (Nat)"/>
    <property type="match status" value="1"/>
</dbReference>
<dbReference type="Pfam" id="PF08445">
    <property type="entry name" value="FR47"/>
    <property type="match status" value="1"/>
</dbReference>